<dbReference type="InterPro" id="IPR002885">
    <property type="entry name" value="PPR_rpt"/>
</dbReference>
<evidence type="ECO:0000256" key="2">
    <source>
        <dbReference type="PROSITE-ProRule" id="PRU00708"/>
    </source>
</evidence>
<evidence type="ECO:0000313" key="4">
    <source>
        <dbReference type="Proteomes" id="UP001630127"/>
    </source>
</evidence>
<dbReference type="EMBL" id="JBJUIK010000005">
    <property type="protein sequence ID" value="KAL3527244.1"/>
    <property type="molecule type" value="Genomic_DNA"/>
</dbReference>
<evidence type="ECO:0008006" key="5">
    <source>
        <dbReference type="Google" id="ProtNLM"/>
    </source>
</evidence>
<sequence length="116" mass="13107">MDCVRQVLVNMSVRDIVSWNTMTDSFAKLGELGMAHKLFDAMSERNVISWNIMMSGHLNLGNPGNALKLFRGMLKLGFRGNETTMVNMLTACGRSARLKEGKSVHGILFREFEFDY</sequence>
<dbReference type="Proteomes" id="UP001630127">
    <property type="component" value="Unassembled WGS sequence"/>
</dbReference>
<dbReference type="AlphaFoldDB" id="A0ABD3A6B7"/>
<proteinExistence type="predicted"/>
<dbReference type="NCBIfam" id="TIGR00756">
    <property type="entry name" value="PPR"/>
    <property type="match status" value="2"/>
</dbReference>
<evidence type="ECO:0000256" key="1">
    <source>
        <dbReference type="ARBA" id="ARBA00022737"/>
    </source>
</evidence>
<dbReference type="PROSITE" id="PS51375">
    <property type="entry name" value="PPR"/>
    <property type="match status" value="1"/>
</dbReference>
<protein>
    <recommendedName>
        <fullName evidence="5">Pentatricopeptide repeat-containing protein</fullName>
    </recommendedName>
</protein>
<reference evidence="3 4" key="1">
    <citation type="submission" date="2024-11" db="EMBL/GenBank/DDBJ databases">
        <title>A near-complete genome assembly of Cinchona calisaya.</title>
        <authorList>
            <person name="Lian D.C."/>
            <person name="Zhao X.W."/>
            <person name="Wei L."/>
        </authorList>
    </citation>
    <scope>NUCLEOTIDE SEQUENCE [LARGE SCALE GENOMIC DNA]</scope>
    <source>
        <tissue evidence="3">Nenye</tissue>
    </source>
</reference>
<gene>
    <name evidence="3" type="ORF">ACH5RR_011900</name>
</gene>
<organism evidence="3 4">
    <name type="scientific">Cinchona calisaya</name>
    <dbReference type="NCBI Taxonomy" id="153742"/>
    <lineage>
        <taxon>Eukaryota</taxon>
        <taxon>Viridiplantae</taxon>
        <taxon>Streptophyta</taxon>
        <taxon>Embryophyta</taxon>
        <taxon>Tracheophyta</taxon>
        <taxon>Spermatophyta</taxon>
        <taxon>Magnoliopsida</taxon>
        <taxon>eudicotyledons</taxon>
        <taxon>Gunneridae</taxon>
        <taxon>Pentapetalae</taxon>
        <taxon>asterids</taxon>
        <taxon>lamiids</taxon>
        <taxon>Gentianales</taxon>
        <taxon>Rubiaceae</taxon>
        <taxon>Cinchonoideae</taxon>
        <taxon>Cinchoneae</taxon>
        <taxon>Cinchona</taxon>
    </lineage>
</organism>
<accession>A0ABD3A6B7</accession>
<dbReference type="Gene3D" id="1.25.40.10">
    <property type="entry name" value="Tetratricopeptide repeat domain"/>
    <property type="match status" value="1"/>
</dbReference>
<evidence type="ECO:0000313" key="3">
    <source>
        <dbReference type="EMBL" id="KAL3527244.1"/>
    </source>
</evidence>
<dbReference type="PANTHER" id="PTHR47926:SF365">
    <property type="entry name" value="DYW DOMAIN-CONTAINING PROTEIN"/>
    <property type="match status" value="1"/>
</dbReference>
<dbReference type="Pfam" id="PF13041">
    <property type="entry name" value="PPR_2"/>
    <property type="match status" value="1"/>
</dbReference>
<keyword evidence="4" id="KW-1185">Reference proteome</keyword>
<feature type="repeat" description="PPR" evidence="2">
    <location>
        <begin position="15"/>
        <end position="49"/>
    </location>
</feature>
<dbReference type="InterPro" id="IPR046960">
    <property type="entry name" value="PPR_At4g14850-like_plant"/>
</dbReference>
<dbReference type="PANTHER" id="PTHR47926">
    <property type="entry name" value="PENTATRICOPEPTIDE REPEAT-CONTAINING PROTEIN"/>
    <property type="match status" value="1"/>
</dbReference>
<comment type="caution">
    <text evidence="3">The sequence shown here is derived from an EMBL/GenBank/DDBJ whole genome shotgun (WGS) entry which is preliminary data.</text>
</comment>
<name>A0ABD3A6B7_9GENT</name>
<dbReference type="InterPro" id="IPR011990">
    <property type="entry name" value="TPR-like_helical_dom_sf"/>
</dbReference>
<keyword evidence="1" id="KW-0677">Repeat</keyword>